<reference evidence="2" key="2">
    <citation type="journal article" date="2008" name="Nucleic Acids Res.">
        <title>The rice annotation project database (RAP-DB): 2008 update.</title>
        <authorList>
            <consortium name="The rice annotation project (RAP)"/>
        </authorList>
    </citation>
    <scope>GENOME REANNOTATION</scope>
    <source>
        <strain evidence="2">cv. Nipponbare</strain>
    </source>
</reference>
<name>Q69TM9_ORYSJ</name>
<dbReference type="EMBL" id="AP004736">
    <property type="protein sequence ID" value="BAD33188.1"/>
    <property type="molecule type" value="Genomic_DNA"/>
</dbReference>
<evidence type="ECO:0000313" key="2">
    <source>
        <dbReference type="Proteomes" id="UP000000763"/>
    </source>
</evidence>
<evidence type="ECO:0000313" key="1">
    <source>
        <dbReference type="EMBL" id="BAD33188.1"/>
    </source>
</evidence>
<dbReference type="AlphaFoldDB" id="Q69TM9"/>
<reference evidence="2" key="1">
    <citation type="journal article" date="2005" name="Nature">
        <title>The map-based sequence of the rice genome.</title>
        <authorList>
            <consortium name="International rice genome sequencing project (IRGSP)"/>
            <person name="Matsumoto T."/>
            <person name="Wu J."/>
            <person name="Kanamori H."/>
            <person name="Katayose Y."/>
            <person name="Fujisawa M."/>
            <person name="Namiki N."/>
            <person name="Mizuno H."/>
            <person name="Yamamoto K."/>
            <person name="Antonio B.A."/>
            <person name="Baba T."/>
            <person name="Sakata K."/>
            <person name="Nagamura Y."/>
            <person name="Aoki H."/>
            <person name="Arikawa K."/>
            <person name="Arita K."/>
            <person name="Bito T."/>
            <person name="Chiden Y."/>
            <person name="Fujitsuka N."/>
            <person name="Fukunaka R."/>
            <person name="Hamada M."/>
            <person name="Harada C."/>
            <person name="Hayashi A."/>
            <person name="Hijishita S."/>
            <person name="Honda M."/>
            <person name="Hosokawa S."/>
            <person name="Ichikawa Y."/>
            <person name="Idonuma A."/>
            <person name="Iijima M."/>
            <person name="Ikeda M."/>
            <person name="Ikeno M."/>
            <person name="Ito K."/>
            <person name="Ito S."/>
            <person name="Ito T."/>
            <person name="Ito Y."/>
            <person name="Ito Y."/>
            <person name="Iwabuchi A."/>
            <person name="Kamiya K."/>
            <person name="Karasawa W."/>
            <person name="Kurita K."/>
            <person name="Katagiri S."/>
            <person name="Kikuta A."/>
            <person name="Kobayashi H."/>
            <person name="Kobayashi N."/>
            <person name="Machita K."/>
            <person name="Maehara T."/>
            <person name="Masukawa M."/>
            <person name="Mizubayashi T."/>
            <person name="Mukai Y."/>
            <person name="Nagasaki H."/>
            <person name="Nagata Y."/>
            <person name="Naito S."/>
            <person name="Nakashima M."/>
            <person name="Nakama Y."/>
            <person name="Nakamichi Y."/>
            <person name="Nakamura M."/>
            <person name="Meguro A."/>
            <person name="Negishi M."/>
            <person name="Ohta I."/>
            <person name="Ohta T."/>
            <person name="Okamoto M."/>
            <person name="Ono N."/>
            <person name="Saji S."/>
            <person name="Sakaguchi M."/>
            <person name="Sakai K."/>
            <person name="Shibata M."/>
            <person name="Shimokawa T."/>
            <person name="Song J."/>
            <person name="Takazaki Y."/>
            <person name="Terasawa K."/>
            <person name="Tsugane M."/>
            <person name="Tsuji K."/>
            <person name="Ueda S."/>
            <person name="Waki K."/>
            <person name="Yamagata H."/>
            <person name="Yamamoto M."/>
            <person name="Yamamoto S."/>
            <person name="Yamane H."/>
            <person name="Yoshiki S."/>
            <person name="Yoshihara R."/>
            <person name="Yukawa K."/>
            <person name="Zhong H."/>
            <person name="Yano M."/>
            <person name="Yuan Q."/>
            <person name="Ouyang S."/>
            <person name="Liu J."/>
            <person name="Jones K.M."/>
            <person name="Gansberger K."/>
            <person name="Moffat K."/>
            <person name="Hill J."/>
            <person name="Bera J."/>
            <person name="Fadrosh D."/>
            <person name="Jin S."/>
            <person name="Johri S."/>
            <person name="Kim M."/>
            <person name="Overton L."/>
            <person name="Reardon M."/>
            <person name="Tsitrin T."/>
            <person name="Vuong H."/>
            <person name="Weaver B."/>
            <person name="Ciecko A."/>
            <person name="Tallon L."/>
            <person name="Jackson J."/>
            <person name="Pai G."/>
            <person name="Aken S.V."/>
            <person name="Utterback T."/>
            <person name="Reidmuller S."/>
            <person name="Feldblyum T."/>
            <person name="Hsiao J."/>
            <person name="Zismann V."/>
            <person name="Iobst S."/>
            <person name="de Vazeille A.R."/>
            <person name="Buell C.R."/>
            <person name="Ying K."/>
            <person name="Li Y."/>
            <person name="Lu T."/>
            <person name="Huang Y."/>
            <person name="Zhao Q."/>
            <person name="Feng Q."/>
            <person name="Zhang L."/>
            <person name="Zhu J."/>
            <person name="Weng Q."/>
            <person name="Mu J."/>
            <person name="Lu Y."/>
            <person name="Fan D."/>
            <person name="Liu Y."/>
            <person name="Guan J."/>
            <person name="Zhang Y."/>
            <person name="Yu S."/>
            <person name="Liu X."/>
            <person name="Zhang Y."/>
            <person name="Hong G."/>
            <person name="Han B."/>
            <person name="Choisne N."/>
            <person name="Demange N."/>
            <person name="Orjeda G."/>
            <person name="Samain S."/>
            <person name="Cattolico L."/>
            <person name="Pelletier E."/>
            <person name="Couloux A."/>
            <person name="Segurens B."/>
            <person name="Wincker P."/>
            <person name="D'Hont A."/>
            <person name="Scarpelli C."/>
            <person name="Weissenbach J."/>
            <person name="Salanoubat M."/>
            <person name="Quetier F."/>
            <person name="Yu Y."/>
            <person name="Kim H.R."/>
            <person name="Rambo T."/>
            <person name="Currie J."/>
            <person name="Collura K."/>
            <person name="Luo M."/>
            <person name="Yang T."/>
            <person name="Ammiraju J.S.S."/>
            <person name="Engler F."/>
            <person name="Soderlund C."/>
            <person name="Wing R.A."/>
            <person name="Palmer L.E."/>
            <person name="de la Bastide M."/>
            <person name="Spiegel L."/>
            <person name="Nascimento L."/>
            <person name="Zutavern T."/>
            <person name="O'Shaughnessy A."/>
            <person name="Dike S."/>
            <person name="Dedhia N."/>
            <person name="Preston R."/>
            <person name="Balija V."/>
            <person name="McCombie W.R."/>
            <person name="Chow T."/>
            <person name="Chen H."/>
            <person name="Chung M."/>
            <person name="Chen C."/>
            <person name="Shaw J."/>
            <person name="Wu H."/>
            <person name="Hsiao K."/>
            <person name="Chao Y."/>
            <person name="Chu M."/>
            <person name="Cheng C."/>
            <person name="Hour A."/>
            <person name="Lee P."/>
            <person name="Lin S."/>
            <person name="Lin Y."/>
            <person name="Liou J."/>
            <person name="Liu S."/>
            <person name="Hsing Y."/>
            <person name="Raghuvanshi S."/>
            <person name="Mohanty A."/>
            <person name="Bharti A.K."/>
            <person name="Gaur A."/>
            <person name="Gupta V."/>
            <person name="Kumar D."/>
            <person name="Ravi V."/>
            <person name="Vij S."/>
            <person name="Kapur A."/>
            <person name="Khurana P."/>
            <person name="Khurana P."/>
            <person name="Khurana J.P."/>
            <person name="Tyagi A.K."/>
            <person name="Gaikwad K."/>
            <person name="Singh A."/>
            <person name="Dalal V."/>
            <person name="Srivastava S."/>
            <person name="Dixit A."/>
            <person name="Pal A.K."/>
            <person name="Ghazi I.A."/>
            <person name="Yadav M."/>
            <person name="Pandit A."/>
            <person name="Bhargava A."/>
            <person name="Sureshbabu K."/>
            <person name="Batra K."/>
            <person name="Sharma T.R."/>
            <person name="Mohapatra T."/>
            <person name="Singh N.K."/>
            <person name="Messing J."/>
            <person name="Nelson A.B."/>
            <person name="Fuks G."/>
            <person name="Kavchok S."/>
            <person name="Keizer G."/>
            <person name="Linton E."/>
            <person name="Llaca V."/>
            <person name="Song R."/>
            <person name="Tanyolac B."/>
            <person name="Young S."/>
            <person name="Ho-Il K."/>
            <person name="Hahn J.H."/>
            <person name="Sangsakoo G."/>
            <person name="Vanavichit A."/>
            <person name="de Mattos Luiz.A.T."/>
            <person name="Zimmer P.D."/>
            <person name="Malone G."/>
            <person name="Dellagostin O."/>
            <person name="de Oliveira A.C."/>
            <person name="Bevan M."/>
            <person name="Bancroft I."/>
            <person name="Minx P."/>
            <person name="Cordum H."/>
            <person name="Wilson R."/>
            <person name="Cheng Z."/>
            <person name="Jin W."/>
            <person name="Jiang J."/>
            <person name="Leong S.A."/>
            <person name="Iwama H."/>
            <person name="Gojobori T."/>
            <person name="Itoh T."/>
            <person name="Niimura Y."/>
            <person name="Fujii Y."/>
            <person name="Habara T."/>
            <person name="Sakai H."/>
            <person name="Sato Y."/>
            <person name="Wilson G."/>
            <person name="Kumar K."/>
            <person name="McCouch S."/>
            <person name="Juretic N."/>
            <person name="Hoen D."/>
            <person name="Wright S."/>
            <person name="Bruskiewich R."/>
            <person name="Bureau T."/>
            <person name="Miyao A."/>
            <person name="Hirochika H."/>
            <person name="Nishikawa T."/>
            <person name="Kadowaki K."/>
            <person name="Sugiura M."/>
            <person name="Burr B."/>
            <person name="Sasaki T."/>
        </authorList>
    </citation>
    <scope>NUCLEOTIDE SEQUENCE [LARGE SCALE GENOMIC DNA]</scope>
    <source>
        <strain evidence="2">cv. Nipponbare</strain>
    </source>
</reference>
<protein>
    <submittedName>
        <fullName evidence="1">Uncharacterized protein</fullName>
    </submittedName>
</protein>
<gene>
    <name evidence="1" type="primary">OSJNBa0062A09.17</name>
</gene>
<organism evidence="1 2">
    <name type="scientific">Oryza sativa subsp. japonica</name>
    <name type="common">Rice</name>
    <dbReference type="NCBI Taxonomy" id="39947"/>
    <lineage>
        <taxon>Eukaryota</taxon>
        <taxon>Viridiplantae</taxon>
        <taxon>Streptophyta</taxon>
        <taxon>Embryophyta</taxon>
        <taxon>Tracheophyta</taxon>
        <taxon>Spermatophyta</taxon>
        <taxon>Magnoliopsida</taxon>
        <taxon>Liliopsida</taxon>
        <taxon>Poales</taxon>
        <taxon>Poaceae</taxon>
        <taxon>BOP clade</taxon>
        <taxon>Oryzoideae</taxon>
        <taxon>Oryzeae</taxon>
        <taxon>Oryzinae</taxon>
        <taxon>Oryza</taxon>
        <taxon>Oryza sativa</taxon>
    </lineage>
</organism>
<proteinExistence type="predicted"/>
<sequence length="70" mass="7573">MGGVVRWREMDDVVTAPRCHSVGTQETGVVARNRYAISMPHSATLFACTPPCETRAMNSGQSSETTQTSN</sequence>
<dbReference type="Proteomes" id="UP000000763">
    <property type="component" value="Chromosome 9"/>
</dbReference>
<accession>Q69TM9</accession>